<evidence type="ECO:0000256" key="1">
    <source>
        <dbReference type="SAM" id="MobiDB-lite"/>
    </source>
</evidence>
<accession>A0A0E9X0H8</accession>
<feature type="region of interest" description="Disordered" evidence="1">
    <location>
        <begin position="31"/>
        <end position="64"/>
    </location>
</feature>
<dbReference type="AlphaFoldDB" id="A0A0E9X0H8"/>
<organism evidence="2">
    <name type="scientific">Anguilla anguilla</name>
    <name type="common">European freshwater eel</name>
    <name type="synonym">Muraena anguilla</name>
    <dbReference type="NCBI Taxonomy" id="7936"/>
    <lineage>
        <taxon>Eukaryota</taxon>
        <taxon>Metazoa</taxon>
        <taxon>Chordata</taxon>
        <taxon>Craniata</taxon>
        <taxon>Vertebrata</taxon>
        <taxon>Euteleostomi</taxon>
        <taxon>Actinopterygii</taxon>
        <taxon>Neopterygii</taxon>
        <taxon>Teleostei</taxon>
        <taxon>Anguilliformes</taxon>
        <taxon>Anguillidae</taxon>
        <taxon>Anguilla</taxon>
    </lineage>
</organism>
<proteinExistence type="predicted"/>
<name>A0A0E9X0H8_ANGAN</name>
<reference evidence="2" key="2">
    <citation type="journal article" date="2015" name="Fish Shellfish Immunol.">
        <title>Early steps in the European eel (Anguilla anguilla)-Vibrio vulnificus interaction in the gills: Role of the RtxA13 toxin.</title>
        <authorList>
            <person name="Callol A."/>
            <person name="Pajuelo D."/>
            <person name="Ebbesson L."/>
            <person name="Teles M."/>
            <person name="MacKenzie S."/>
            <person name="Amaro C."/>
        </authorList>
    </citation>
    <scope>NUCLEOTIDE SEQUENCE</scope>
</reference>
<sequence>MNKIRDLNAPVMTTHEFRCKFNIFLTRLKFRTRKGGEGRKQGGEKISRRKAPKEARGCSSPGGR</sequence>
<protein>
    <submittedName>
        <fullName evidence="2">Uncharacterized protein</fullName>
    </submittedName>
</protein>
<evidence type="ECO:0000313" key="2">
    <source>
        <dbReference type="EMBL" id="JAH95375.1"/>
    </source>
</evidence>
<reference evidence="2" key="1">
    <citation type="submission" date="2014-11" db="EMBL/GenBank/DDBJ databases">
        <authorList>
            <person name="Amaro Gonzalez C."/>
        </authorList>
    </citation>
    <scope>NUCLEOTIDE SEQUENCE</scope>
</reference>
<feature type="compositionally biased region" description="Basic and acidic residues" evidence="1">
    <location>
        <begin position="34"/>
        <end position="56"/>
    </location>
</feature>
<dbReference type="EMBL" id="GBXM01013202">
    <property type="protein sequence ID" value="JAH95375.1"/>
    <property type="molecule type" value="Transcribed_RNA"/>
</dbReference>